<comment type="caution">
    <text evidence="2">The sequence shown here is derived from an EMBL/GenBank/DDBJ whole genome shotgun (WGS) entry which is preliminary data.</text>
</comment>
<name>A0A1Q9H1N3_9GAMM</name>
<feature type="transmembrane region" description="Helical" evidence="1">
    <location>
        <begin position="6"/>
        <end position="23"/>
    </location>
</feature>
<evidence type="ECO:0000313" key="2">
    <source>
        <dbReference type="EMBL" id="OLQ81683.1"/>
    </source>
</evidence>
<proteinExistence type="predicted"/>
<organism evidence="2 3">
    <name type="scientific">Photobacterium proteolyticum</name>
    <dbReference type="NCBI Taxonomy" id="1903952"/>
    <lineage>
        <taxon>Bacteria</taxon>
        <taxon>Pseudomonadati</taxon>
        <taxon>Pseudomonadota</taxon>
        <taxon>Gammaproteobacteria</taxon>
        <taxon>Vibrionales</taxon>
        <taxon>Vibrionaceae</taxon>
        <taxon>Photobacterium</taxon>
    </lineage>
</organism>
<keyword evidence="1" id="KW-1133">Transmembrane helix</keyword>
<sequence>MIIESPAIVIFLIIASLLVNYLFSRNAIKKKEYILEKIPQSDEDVYLDVKVAHSSRTFGAARVSWHRAEIIFSRNTIFYIAYSRLGPIRMYKNVMQLYIPGSNLQDQLIKDKFSPIQSIKFIEDKVIIKFAWSSPVIKSTLTLKGIDHEETIQAIKKQLDLDALQSM</sequence>
<gene>
    <name evidence="2" type="ORF">BIT28_26720</name>
</gene>
<evidence type="ECO:0000256" key="1">
    <source>
        <dbReference type="SAM" id="Phobius"/>
    </source>
</evidence>
<dbReference type="EMBL" id="MJIL01000035">
    <property type="protein sequence ID" value="OLQ81683.1"/>
    <property type="molecule type" value="Genomic_DNA"/>
</dbReference>
<dbReference type="Proteomes" id="UP000186905">
    <property type="component" value="Unassembled WGS sequence"/>
</dbReference>
<keyword evidence="3" id="KW-1185">Reference proteome</keyword>
<protein>
    <submittedName>
        <fullName evidence="2">Uncharacterized protein</fullName>
    </submittedName>
</protein>
<reference evidence="2 3" key="1">
    <citation type="submission" date="2016-09" db="EMBL/GenBank/DDBJ databases">
        <title>Photobacterium proteolyticum sp. nov. a protease producing bacterium isolated from ocean sediments of Laizhou Bay.</title>
        <authorList>
            <person name="Li Y."/>
        </authorList>
    </citation>
    <scope>NUCLEOTIDE SEQUENCE [LARGE SCALE GENOMIC DNA]</scope>
    <source>
        <strain evidence="2 3">13-12</strain>
    </source>
</reference>
<accession>A0A1Q9H1N3</accession>
<evidence type="ECO:0000313" key="3">
    <source>
        <dbReference type="Proteomes" id="UP000186905"/>
    </source>
</evidence>
<dbReference type="AlphaFoldDB" id="A0A1Q9H1N3"/>
<keyword evidence="1" id="KW-0472">Membrane</keyword>
<keyword evidence="1" id="KW-0812">Transmembrane</keyword>